<dbReference type="PANTHER" id="PTHR43861:SF1">
    <property type="entry name" value="TRANS-ACONITATE 2-METHYLTRANSFERASE"/>
    <property type="match status" value="1"/>
</dbReference>
<evidence type="ECO:0000313" key="2">
    <source>
        <dbReference type="EMBL" id="SNX68238.1"/>
    </source>
</evidence>
<organism evidence="2 3">
    <name type="scientific">Bacillus oleivorans</name>
    <dbReference type="NCBI Taxonomy" id="1448271"/>
    <lineage>
        <taxon>Bacteria</taxon>
        <taxon>Bacillati</taxon>
        <taxon>Bacillota</taxon>
        <taxon>Bacilli</taxon>
        <taxon>Bacillales</taxon>
        <taxon>Bacillaceae</taxon>
        <taxon>Bacillus</taxon>
    </lineage>
</organism>
<name>A0A285CMF1_9BACI</name>
<keyword evidence="2" id="KW-0808">Transferase</keyword>
<keyword evidence="2" id="KW-0489">Methyltransferase</keyword>
<proteinExistence type="predicted"/>
<dbReference type="SUPFAM" id="SSF53335">
    <property type="entry name" value="S-adenosyl-L-methionine-dependent methyltransferases"/>
    <property type="match status" value="1"/>
</dbReference>
<dbReference type="PANTHER" id="PTHR43861">
    <property type="entry name" value="TRANS-ACONITATE 2-METHYLTRANSFERASE-RELATED"/>
    <property type="match status" value="1"/>
</dbReference>
<sequence>MAFNWQDESQLKWNDMAEYWNQTSESMWEKGSRKDIIPFIKGFVPPGRSICDLGCGDGYGSLLLAKHGYSVVGIDLAKEMIEKAKQRIIEDNIRFIQGSMTETPFADEEFDGVMAINSVEWNESPLLALKEMARITKTNGFACVGILGPTAAPRVNSYDRLYGKPAVCHTVMPWEFSQLAKENGWELAGNLPVYKREVKSELADPLPLLLKQALSFMWVVMLKKIN</sequence>
<accession>A0A285CMF1</accession>
<evidence type="ECO:0000313" key="3">
    <source>
        <dbReference type="Proteomes" id="UP000219546"/>
    </source>
</evidence>
<dbReference type="InterPro" id="IPR013216">
    <property type="entry name" value="Methyltransf_11"/>
</dbReference>
<dbReference type="Proteomes" id="UP000219546">
    <property type="component" value="Unassembled WGS sequence"/>
</dbReference>
<dbReference type="GO" id="GO:0032259">
    <property type="term" value="P:methylation"/>
    <property type="evidence" value="ECO:0007669"/>
    <property type="project" value="UniProtKB-KW"/>
</dbReference>
<evidence type="ECO:0000259" key="1">
    <source>
        <dbReference type="Pfam" id="PF08241"/>
    </source>
</evidence>
<gene>
    <name evidence="2" type="ORF">SAMN05877753_102427</name>
</gene>
<keyword evidence="3" id="KW-1185">Reference proteome</keyword>
<feature type="domain" description="Methyltransferase type 11" evidence="1">
    <location>
        <begin position="52"/>
        <end position="143"/>
    </location>
</feature>
<dbReference type="AlphaFoldDB" id="A0A285CMF1"/>
<dbReference type="CDD" id="cd02440">
    <property type="entry name" value="AdoMet_MTases"/>
    <property type="match status" value="1"/>
</dbReference>
<dbReference type="Pfam" id="PF08241">
    <property type="entry name" value="Methyltransf_11"/>
    <property type="match status" value="1"/>
</dbReference>
<dbReference type="EMBL" id="OAOP01000002">
    <property type="protein sequence ID" value="SNX68238.1"/>
    <property type="molecule type" value="Genomic_DNA"/>
</dbReference>
<dbReference type="Gene3D" id="3.40.50.150">
    <property type="entry name" value="Vaccinia Virus protein VP39"/>
    <property type="match status" value="1"/>
</dbReference>
<dbReference type="GO" id="GO:0008757">
    <property type="term" value="F:S-adenosylmethionine-dependent methyltransferase activity"/>
    <property type="evidence" value="ECO:0007669"/>
    <property type="project" value="InterPro"/>
</dbReference>
<reference evidence="2 3" key="1">
    <citation type="submission" date="2017-08" db="EMBL/GenBank/DDBJ databases">
        <authorList>
            <person name="de Groot N.N."/>
        </authorList>
    </citation>
    <scope>NUCLEOTIDE SEQUENCE [LARGE SCALE GENOMIC DNA]</scope>
    <source>
        <strain evidence="2 3">JC228</strain>
    </source>
</reference>
<protein>
    <submittedName>
        <fullName evidence="2">Methyltransferase family protein</fullName>
    </submittedName>
</protein>
<dbReference type="InterPro" id="IPR029063">
    <property type="entry name" value="SAM-dependent_MTases_sf"/>
</dbReference>